<dbReference type="Proteomes" id="UP000075243">
    <property type="component" value="Chromosome 4"/>
</dbReference>
<dbReference type="Gramene" id="C.cajan_21171.t">
    <property type="protein sequence ID" value="C.cajan_21171.t"/>
    <property type="gene ID" value="C.cajan_21171"/>
</dbReference>
<reference evidence="1 2" key="1">
    <citation type="journal article" date="2012" name="Nat. Biotechnol.">
        <title>Draft genome sequence of pigeonpea (Cajanus cajan), an orphan legume crop of resource-poor farmers.</title>
        <authorList>
            <person name="Varshney R.K."/>
            <person name="Chen W."/>
            <person name="Li Y."/>
            <person name="Bharti A.K."/>
            <person name="Saxena R.K."/>
            <person name="Schlueter J.A."/>
            <person name="Donoghue M.T."/>
            <person name="Azam S."/>
            <person name="Fan G."/>
            <person name="Whaley A.M."/>
            <person name="Farmer A.D."/>
            <person name="Sheridan J."/>
            <person name="Iwata A."/>
            <person name="Tuteja R."/>
            <person name="Penmetsa R.V."/>
            <person name="Wu W."/>
            <person name="Upadhyaya H.D."/>
            <person name="Yang S.P."/>
            <person name="Shah T."/>
            <person name="Saxena K.B."/>
            <person name="Michael T."/>
            <person name="McCombie W.R."/>
            <person name="Yang B."/>
            <person name="Zhang G."/>
            <person name="Yang H."/>
            <person name="Wang J."/>
            <person name="Spillane C."/>
            <person name="Cook D.R."/>
            <person name="May G.D."/>
            <person name="Xu X."/>
            <person name="Jackson S.A."/>
        </authorList>
    </citation>
    <scope>NUCLEOTIDE SEQUENCE [LARGE SCALE GENOMIC DNA]</scope>
    <source>
        <strain evidence="2">cv. Asha</strain>
    </source>
</reference>
<dbReference type="PANTHER" id="PTHR31032">
    <property type="entry name" value="PGR5-LIKE PROTEIN 1B, CHLOROPLASTIC"/>
    <property type="match status" value="1"/>
</dbReference>
<evidence type="ECO:0000313" key="1">
    <source>
        <dbReference type="EMBL" id="KYP68180.1"/>
    </source>
</evidence>
<organism evidence="1 2">
    <name type="scientific">Cajanus cajan</name>
    <name type="common">Pigeon pea</name>
    <name type="synonym">Cajanus indicus</name>
    <dbReference type="NCBI Taxonomy" id="3821"/>
    <lineage>
        <taxon>Eukaryota</taxon>
        <taxon>Viridiplantae</taxon>
        <taxon>Streptophyta</taxon>
        <taxon>Embryophyta</taxon>
        <taxon>Tracheophyta</taxon>
        <taxon>Spermatophyta</taxon>
        <taxon>Magnoliopsida</taxon>
        <taxon>eudicotyledons</taxon>
        <taxon>Gunneridae</taxon>
        <taxon>Pentapetalae</taxon>
        <taxon>rosids</taxon>
        <taxon>fabids</taxon>
        <taxon>Fabales</taxon>
        <taxon>Fabaceae</taxon>
        <taxon>Papilionoideae</taxon>
        <taxon>50 kb inversion clade</taxon>
        <taxon>NPAAA clade</taxon>
        <taxon>indigoferoid/millettioid clade</taxon>
        <taxon>Phaseoleae</taxon>
        <taxon>Cajanus</taxon>
    </lineage>
</organism>
<dbReference type="GO" id="GO:0016730">
    <property type="term" value="F:oxidoreductase activity, acting on iron-sulfur proteins as donors"/>
    <property type="evidence" value="ECO:0007669"/>
    <property type="project" value="InterPro"/>
</dbReference>
<sequence length="89" mass="10298">MNVPVKVLQGLWRNDLVALKGACPNCGEEVFAFVRMDRNIDSPHRANCHVCECSLEFRTKVEQSVSRFGRQWVYGRIYLVSLRGRSLRQ</sequence>
<dbReference type="GO" id="GO:0009773">
    <property type="term" value="P:photosynthetic electron transport in photosystem I"/>
    <property type="evidence" value="ECO:0007669"/>
    <property type="project" value="InterPro"/>
</dbReference>
<dbReference type="GO" id="GO:0009535">
    <property type="term" value="C:chloroplast thylakoid membrane"/>
    <property type="evidence" value="ECO:0007669"/>
    <property type="project" value="InterPro"/>
</dbReference>
<dbReference type="AlphaFoldDB" id="A0A151TMC7"/>
<gene>
    <name evidence="1" type="ORF">KK1_021800</name>
</gene>
<accession>A0A151TMC7</accession>
<dbReference type="PANTHER" id="PTHR31032:SF2">
    <property type="entry name" value="PGR5-LIKE A PROTEIN"/>
    <property type="match status" value="1"/>
</dbReference>
<dbReference type="OMA" id="FRPKVER"/>
<keyword evidence="2" id="KW-1185">Reference proteome</keyword>
<protein>
    <submittedName>
        <fullName evidence="1">Uncharacterized protein</fullName>
    </submittedName>
</protein>
<dbReference type="STRING" id="3821.A0A151TMC7"/>
<dbReference type="EMBL" id="CM003606">
    <property type="protein sequence ID" value="KYP68180.1"/>
    <property type="molecule type" value="Genomic_DNA"/>
</dbReference>
<name>A0A151TMC7_CAJCA</name>
<dbReference type="InterPro" id="IPR039987">
    <property type="entry name" value="PGRL1"/>
</dbReference>
<evidence type="ECO:0000313" key="2">
    <source>
        <dbReference type="Proteomes" id="UP000075243"/>
    </source>
</evidence>
<proteinExistence type="predicted"/>